<feature type="compositionally biased region" description="Polar residues" evidence="1">
    <location>
        <begin position="59"/>
        <end position="73"/>
    </location>
</feature>
<evidence type="ECO:0000313" key="2">
    <source>
        <dbReference type="EMBL" id="UJO25330.1"/>
    </source>
</evidence>
<reference evidence="2" key="1">
    <citation type="submission" date="2021-12" db="EMBL/GenBank/DDBJ databases">
        <authorList>
            <person name="Zaccaron A."/>
            <person name="Stergiopoulos I."/>
        </authorList>
    </citation>
    <scope>NUCLEOTIDE SEQUENCE</scope>
    <source>
        <strain evidence="2">Race5_Kim</strain>
    </source>
</reference>
<reference evidence="2" key="2">
    <citation type="journal article" date="2022" name="Microb. Genom.">
        <title>A chromosome-scale genome assembly of the tomato pathogen Cladosporium fulvum reveals a compartmentalized genome architecture and the presence of a dispensable chromosome.</title>
        <authorList>
            <person name="Zaccaron A.Z."/>
            <person name="Chen L.H."/>
            <person name="Samaras A."/>
            <person name="Stergiopoulos I."/>
        </authorList>
    </citation>
    <scope>NUCLEOTIDE SEQUENCE</scope>
    <source>
        <strain evidence="2">Race5_Kim</strain>
    </source>
</reference>
<protein>
    <submittedName>
        <fullName evidence="2">Uncharacterized protein</fullName>
    </submittedName>
</protein>
<keyword evidence="3" id="KW-1185">Reference proteome</keyword>
<feature type="region of interest" description="Disordered" evidence="1">
    <location>
        <begin position="55"/>
        <end position="116"/>
    </location>
</feature>
<dbReference type="OrthoDB" id="4590138at2759"/>
<dbReference type="PANTHER" id="PTHR39474">
    <property type="entry name" value="UNNAMED PRODUCT"/>
    <property type="match status" value="1"/>
</dbReference>
<organism evidence="2 3">
    <name type="scientific">Passalora fulva</name>
    <name type="common">Tomato leaf mold</name>
    <name type="synonym">Cladosporium fulvum</name>
    <dbReference type="NCBI Taxonomy" id="5499"/>
    <lineage>
        <taxon>Eukaryota</taxon>
        <taxon>Fungi</taxon>
        <taxon>Dikarya</taxon>
        <taxon>Ascomycota</taxon>
        <taxon>Pezizomycotina</taxon>
        <taxon>Dothideomycetes</taxon>
        <taxon>Dothideomycetidae</taxon>
        <taxon>Mycosphaerellales</taxon>
        <taxon>Mycosphaerellaceae</taxon>
        <taxon>Fulvia</taxon>
    </lineage>
</organism>
<evidence type="ECO:0000256" key="1">
    <source>
        <dbReference type="SAM" id="MobiDB-lite"/>
    </source>
</evidence>
<dbReference type="RefSeq" id="XP_047769696.1">
    <property type="nucleotide sequence ID" value="XM_047913475.1"/>
</dbReference>
<dbReference type="GeneID" id="71994205"/>
<dbReference type="AlphaFoldDB" id="A0A9Q8UWT7"/>
<proteinExistence type="predicted"/>
<dbReference type="PANTHER" id="PTHR39474:SF1">
    <property type="entry name" value="FUNGAL SPECIFIC TRANSCRIPTION FACTOR"/>
    <property type="match status" value="1"/>
</dbReference>
<feature type="compositionally biased region" description="Polar residues" evidence="1">
    <location>
        <begin position="81"/>
        <end position="96"/>
    </location>
</feature>
<name>A0A9Q8UWT7_PASFU</name>
<sequence length="171" mass="18644">MKLPYAIIISISIGLLALLAGLYQQGLLNISQESLMQRLSLRRLAFFPPTPTSRPIAKSFSSTTATMSSNSQPTKDDQPLLDSNGQPLGLPQPSQGSDHKLDLSSGQGSISMDHLGPLVVNKDGSLSRISNWEQMTETEQKNTLRILGKRNQLRTEDLKVKEAEQGKVDGS</sequence>
<gene>
    <name evidence="2" type="ORF">CLAFUR5_14327</name>
</gene>
<dbReference type="EMBL" id="CP090175">
    <property type="protein sequence ID" value="UJO25330.1"/>
    <property type="molecule type" value="Genomic_DNA"/>
</dbReference>
<dbReference type="KEGG" id="ffu:CLAFUR5_14327"/>
<evidence type="ECO:0000313" key="3">
    <source>
        <dbReference type="Proteomes" id="UP000756132"/>
    </source>
</evidence>
<dbReference type="OMA" id="MSRVANW"/>
<accession>A0A9Q8UWT7</accession>
<dbReference type="Proteomes" id="UP000756132">
    <property type="component" value="Chromosome 13"/>
</dbReference>